<evidence type="ECO:0000256" key="3">
    <source>
        <dbReference type="ARBA" id="ARBA00010617"/>
    </source>
</evidence>
<keyword evidence="8" id="KW-0503">Monooxygenase</keyword>
<keyword evidence="6" id="KW-0560">Oxidoreductase</keyword>
<evidence type="ECO:0000256" key="4">
    <source>
        <dbReference type="ARBA" id="ARBA00022617"/>
    </source>
</evidence>
<evidence type="ECO:0000256" key="7">
    <source>
        <dbReference type="ARBA" id="ARBA00023004"/>
    </source>
</evidence>
<evidence type="ECO:0000256" key="9">
    <source>
        <dbReference type="ARBA" id="ARBA00023136"/>
    </source>
</evidence>
<evidence type="ECO:0000256" key="8">
    <source>
        <dbReference type="ARBA" id="ARBA00023033"/>
    </source>
</evidence>
<keyword evidence="7" id="KW-0408">Iron</keyword>
<keyword evidence="5" id="KW-0479">Metal-binding</keyword>
<comment type="subcellular location">
    <subcellularLocation>
        <location evidence="2">Membrane</location>
    </subcellularLocation>
</comment>
<dbReference type="PANTHER" id="PTHR47943">
    <property type="entry name" value="CYTOCHROME P450 93A3-LIKE"/>
    <property type="match status" value="1"/>
</dbReference>
<dbReference type="GO" id="GO:0016705">
    <property type="term" value="F:oxidoreductase activity, acting on paired donors, with incorporation or reduction of molecular oxygen"/>
    <property type="evidence" value="ECO:0007669"/>
    <property type="project" value="InterPro"/>
</dbReference>
<keyword evidence="11" id="KW-1185">Reference proteome</keyword>
<dbReference type="GO" id="GO:0016020">
    <property type="term" value="C:membrane"/>
    <property type="evidence" value="ECO:0007669"/>
    <property type="project" value="UniProtKB-SubCell"/>
</dbReference>
<dbReference type="Proteomes" id="UP000242715">
    <property type="component" value="Unassembled WGS sequence"/>
</dbReference>
<evidence type="ECO:0008006" key="12">
    <source>
        <dbReference type="Google" id="ProtNLM"/>
    </source>
</evidence>
<dbReference type="PANTHER" id="PTHR47943:SF9">
    <property type="entry name" value="CYTOCHROME P450"/>
    <property type="match status" value="1"/>
</dbReference>
<evidence type="ECO:0000256" key="5">
    <source>
        <dbReference type="ARBA" id="ARBA00022723"/>
    </source>
</evidence>
<dbReference type="InterPro" id="IPR036396">
    <property type="entry name" value="Cyt_P450_sf"/>
</dbReference>
<evidence type="ECO:0000256" key="6">
    <source>
        <dbReference type="ARBA" id="ARBA00023002"/>
    </source>
</evidence>
<comment type="similarity">
    <text evidence="3">Belongs to the cytochrome P450 family.</text>
</comment>
<dbReference type="EMBL" id="DF973252">
    <property type="protein sequence ID" value="GAU22704.1"/>
    <property type="molecule type" value="Genomic_DNA"/>
</dbReference>
<evidence type="ECO:0000256" key="2">
    <source>
        <dbReference type="ARBA" id="ARBA00004370"/>
    </source>
</evidence>
<dbReference type="GO" id="GO:0005506">
    <property type="term" value="F:iron ion binding"/>
    <property type="evidence" value="ECO:0007669"/>
    <property type="project" value="InterPro"/>
</dbReference>
<reference evidence="11" key="1">
    <citation type="journal article" date="2017" name="Front. Plant Sci.">
        <title>Climate Clever Clovers: New Paradigm to Reduce the Environmental Footprint of Ruminants by Breeding Low Methanogenic Forages Utilizing Haplotype Variation.</title>
        <authorList>
            <person name="Kaur P."/>
            <person name="Appels R."/>
            <person name="Bayer P.E."/>
            <person name="Keeble-Gagnere G."/>
            <person name="Wang J."/>
            <person name="Hirakawa H."/>
            <person name="Shirasawa K."/>
            <person name="Vercoe P."/>
            <person name="Stefanova K."/>
            <person name="Durmic Z."/>
            <person name="Nichols P."/>
            <person name="Revell C."/>
            <person name="Isobe S.N."/>
            <person name="Edwards D."/>
            <person name="Erskine W."/>
        </authorList>
    </citation>
    <scope>NUCLEOTIDE SEQUENCE [LARGE SCALE GENOMIC DNA]</scope>
    <source>
        <strain evidence="11">cv. Daliak</strain>
    </source>
</reference>
<evidence type="ECO:0000313" key="11">
    <source>
        <dbReference type="Proteomes" id="UP000242715"/>
    </source>
</evidence>
<dbReference type="Gene3D" id="1.10.630.10">
    <property type="entry name" value="Cytochrome P450"/>
    <property type="match status" value="1"/>
</dbReference>
<protein>
    <recommendedName>
        <fullName evidence="12">Cytochrome P450</fullName>
    </recommendedName>
</protein>
<dbReference type="OrthoDB" id="2789670at2759"/>
<comment type="cofactor">
    <cofactor evidence="1">
        <name>heme</name>
        <dbReference type="ChEBI" id="CHEBI:30413"/>
    </cofactor>
</comment>
<dbReference type="GO" id="GO:0004497">
    <property type="term" value="F:monooxygenase activity"/>
    <property type="evidence" value="ECO:0007669"/>
    <property type="project" value="UniProtKB-KW"/>
</dbReference>
<name>A0A2Z6LTC7_TRISU</name>
<evidence type="ECO:0000313" key="10">
    <source>
        <dbReference type="EMBL" id="GAU22704.1"/>
    </source>
</evidence>
<dbReference type="SUPFAM" id="SSF48264">
    <property type="entry name" value="Cytochrome P450"/>
    <property type="match status" value="1"/>
</dbReference>
<gene>
    <name evidence="10" type="ORF">TSUD_138280</name>
</gene>
<dbReference type="AlphaFoldDB" id="A0A2Z6LTC7"/>
<keyword evidence="9" id="KW-0472">Membrane</keyword>
<keyword evidence="4" id="KW-0349">Heme</keyword>
<dbReference type="GO" id="GO:0020037">
    <property type="term" value="F:heme binding"/>
    <property type="evidence" value="ECO:0007669"/>
    <property type="project" value="InterPro"/>
</dbReference>
<sequence>MRKLCNIQLLHTSKVEMFAPLRKEEVGLLIKSLRKSATLHEVVDVSKVVADVIGNINYKMILGRSKDDKFDLKGLVHEEVTLIGMFNLADYLPWLRLFDLQSLQLYEDQLILIEFMSLLATFMWHVLMS</sequence>
<accession>A0A2Z6LTC7</accession>
<organism evidence="10 11">
    <name type="scientific">Trifolium subterraneum</name>
    <name type="common">Subterranean clover</name>
    <dbReference type="NCBI Taxonomy" id="3900"/>
    <lineage>
        <taxon>Eukaryota</taxon>
        <taxon>Viridiplantae</taxon>
        <taxon>Streptophyta</taxon>
        <taxon>Embryophyta</taxon>
        <taxon>Tracheophyta</taxon>
        <taxon>Spermatophyta</taxon>
        <taxon>Magnoliopsida</taxon>
        <taxon>eudicotyledons</taxon>
        <taxon>Gunneridae</taxon>
        <taxon>Pentapetalae</taxon>
        <taxon>rosids</taxon>
        <taxon>fabids</taxon>
        <taxon>Fabales</taxon>
        <taxon>Fabaceae</taxon>
        <taxon>Papilionoideae</taxon>
        <taxon>50 kb inversion clade</taxon>
        <taxon>NPAAA clade</taxon>
        <taxon>Hologalegina</taxon>
        <taxon>IRL clade</taxon>
        <taxon>Trifolieae</taxon>
        <taxon>Trifolium</taxon>
    </lineage>
</organism>
<proteinExistence type="inferred from homology"/>
<evidence type="ECO:0000256" key="1">
    <source>
        <dbReference type="ARBA" id="ARBA00001971"/>
    </source>
</evidence>